<sequence length="102" mass="11611">MLLKKVVEMKAYPSLNRLSFSPRNCTLNDKDAIKHHLCIPFRNVASILSDARHPSWNSFRMKASMRALCVTAVFNLSWCPITGDAIRKDSQFQALICLRGIM</sequence>
<keyword evidence="2" id="KW-1185">Reference proteome</keyword>
<reference evidence="1 2" key="1">
    <citation type="submission" date="2021-06" db="EMBL/GenBank/DDBJ databases">
        <title>Caerostris extrusa draft genome.</title>
        <authorList>
            <person name="Kono N."/>
            <person name="Arakawa K."/>
        </authorList>
    </citation>
    <scope>NUCLEOTIDE SEQUENCE [LARGE SCALE GENOMIC DNA]</scope>
</reference>
<evidence type="ECO:0000313" key="1">
    <source>
        <dbReference type="EMBL" id="GIY20414.1"/>
    </source>
</evidence>
<dbReference type="Proteomes" id="UP001054945">
    <property type="component" value="Unassembled WGS sequence"/>
</dbReference>
<accession>A0AAV4RHB4</accession>
<organism evidence="1 2">
    <name type="scientific">Caerostris extrusa</name>
    <name type="common">Bark spider</name>
    <name type="synonym">Caerostris bankana</name>
    <dbReference type="NCBI Taxonomy" id="172846"/>
    <lineage>
        <taxon>Eukaryota</taxon>
        <taxon>Metazoa</taxon>
        <taxon>Ecdysozoa</taxon>
        <taxon>Arthropoda</taxon>
        <taxon>Chelicerata</taxon>
        <taxon>Arachnida</taxon>
        <taxon>Araneae</taxon>
        <taxon>Araneomorphae</taxon>
        <taxon>Entelegynae</taxon>
        <taxon>Araneoidea</taxon>
        <taxon>Araneidae</taxon>
        <taxon>Caerostris</taxon>
    </lineage>
</organism>
<protein>
    <submittedName>
        <fullName evidence="1">Uncharacterized protein</fullName>
    </submittedName>
</protein>
<gene>
    <name evidence="1" type="ORF">CEXT_740241</name>
</gene>
<dbReference type="AlphaFoldDB" id="A0AAV4RHB4"/>
<name>A0AAV4RHB4_CAEEX</name>
<dbReference type="EMBL" id="BPLR01007877">
    <property type="protein sequence ID" value="GIY20414.1"/>
    <property type="molecule type" value="Genomic_DNA"/>
</dbReference>
<evidence type="ECO:0000313" key="2">
    <source>
        <dbReference type="Proteomes" id="UP001054945"/>
    </source>
</evidence>
<proteinExistence type="predicted"/>
<comment type="caution">
    <text evidence="1">The sequence shown here is derived from an EMBL/GenBank/DDBJ whole genome shotgun (WGS) entry which is preliminary data.</text>
</comment>